<evidence type="ECO:0008006" key="5">
    <source>
        <dbReference type="Google" id="ProtNLM"/>
    </source>
</evidence>
<evidence type="ECO:0000313" key="3">
    <source>
        <dbReference type="EMBL" id="MBP1996662.1"/>
    </source>
</evidence>
<feature type="signal peptide" evidence="2">
    <location>
        <begin position="1"/>
        <end position="22"/>
    </location>
</feature>
<reference evidence="3 4" key="1">
    <citation type="submission" date="2021-03" db="EMBL/GenBank/DDBJ databases">
        <title>Genomic Encyclopedia of Type Strains, Phase IV (KMG-IV): sequencing the most valuable type-strain genomes for metagenomic binning, comparative biology and taxonomic classification.</title>
        <authorList>
            <person name="Goeker M."/>
        </authorList>
    </citation>
    <scope>NUCLEOTIDE SEQUENCE [LARGE SCALE GENOMIC DNA]</scope>
    <source>
        <strain evidence="3 4">DSM 26048</strain>
    </source>
</reference>
<feature type="compositionally biased region" description="Basic and acidic residues" evidence="1">
    <location>
        <begin position="58"/>
        <end position="74"/>
    </location>
</feature>
<dbReference type="Proteomes" id="UP001519287">
    <property type="component" value="Unassembled WGS sequence"/>
</dbReference>
<comment type="caution">
    <text evidence="3">The sequence shown here is derived from an EMBL/GenBank/DDBJ whole genome shotgun (WGS) entry which is preliminary data.</text>
</comment>
<feature type="compositionally biased region" description="Basic and acidic residues" evidence="1">
    <location>
        <begin position="86"/>
        <end position="95"/>
    </location>
</feature>
<keyword evidence="2" id="KW-0732">Signal</keyword>
<accession>A0ABS4J9Z5</accession>
<keyword evidence="4" id="KW-1185">Reference proteome</keyword>
<organism evidence="3 4">
    <name type="scientific">Paenibacillus eucommiae</name>
    <dbReference type="NCBI Taxonomy" id="1355755"/>
    <lineage>
        <taxon>Bacteria</taxon>
        <taxon>Bacillati</taxon>
        <taxon>Bacillota</taxon>
        <taxon>Bacilli</taxon>
        <taxon>Bacillales</taxon>
        <taxon>Paenibacillaceae</taxon>
        <taxon>Paenibacillus</taxon>
    </lineage>
</organism>
<proteinExistence type="predicted"/>
<protein>
    <recommendedName>
        <fullName evidence="5">Lipoprotein</fullName>
    </recommendedName>
</protein>
<dbReference type="PROSITE" id="PS51257">
    <property type="entry name" value="PROKAR_LIPOPROTEIN"/>
    <property type="match status" value="1"/>
</dbReference>
<gene>
    <name evidence="3" type="ORF">J2Z66_008310</name>
</gene>
<evidence type="ECO:0000256" key="1">
    <source>
        <dbReference type="SAM" id="MobiDB-lite"/>
    </source>
</evidence>
<evidence type="ECO:0000256" key="2">
    <source>
        <dbReference type="SAM" id="SignalP"/>
    </source>
</evidence>
<feature type="chain" id="PRO_5046425241" description="Lipoprotein" evidence="2">
    <location>
        <begin position="23"/>
        <end position="192"/>
    </location>
</feature>
<sequence length="192" mass="20854">MKKLKSYASMCLFIVCMVFVSACGNSATIVTEDGTAKVSKDGEEVSIKSEDGEATIKSSDDNKNVKIESKDKDGNSSTSEFSESGKVPDDLPKHIPLPDKAKVTSSIKSNSEGNTTIIIVFSVETKMDELHTLYSDYLKDKGYLETTDMMGDDFIMASGTLDESTFSMVAAKNDPEADNIEATITWVEKTAK</sequence>
<name>A0ABS4J9Z5_9BACL</name>
<feature type="compositionally biased region" description="Basic and acidic residues" evidence="1">
    <location>
        <begin position="39"/>
        <end position="51"/>
    </location>
</feature>
<dbReference type="EMBL" id="JAGGLB010000054">
    <property type="protein sequence ID" value="MBP1996662.1"/>
    <property type="molecule type" value="Genomic_DNA"/>
</dbReference>
<evidence type="ECO:0000313" key="4">
    <source>
        <dbReference type="Proteomes" id="UP001519287"/>
    </source>
</evidence>
<feature type="region of interest" description="Disordered" evidence="1">
    <location>
        <begin position="39"/>
        <end position="95"/>
    </location>
</feature>
<dbReference type="RefSeq" id="WP_209979322.1">
    <property type="nucleotide sequence ID" value="NZ_JAGGLB010000054.1"/>
</dbReference>